<organism evidence="11 12">
    <name type="scientific">Frankia alni (strain DSM 45986 / CECT 9034 / ACN14a)</name>
    <dbReference type="NCBI Taxonomy" id="326424"/>
    <lineage>
        <taxon>Bacteria</taxon>
        <taxon>Bacillati</taxon>
        <taxon>Actinomycetota</taxon>
        <taxon>Actinomycetes</taxon>
        <taxon>Frankiales</taxon>
        <taxon>Frankiaceae</taxon>
        <taxon>Frankia</taxon>
    </lineage>
</organism>
<evidence type="ECO:0000256" key="1">
    <source>
        <dbReference type="ARBA" id="ARBA00001974"/>
    </source>
</evidence>
<evidence type="ECO:0000256" key="2">
    <source>
        <dbReference type="ARBA" id="ARBA00009347"/>
    </source>
</evidence>
<accession>Q0RLX7</accession>
<dbReference type="InterPro" id="IPR052161">
    <property type="entry name" value="Mycobact_Acyl-CoA_DH"/>
</dbReference>
<dbReference type="eggNOG" id="COG1960">
    <property type="taxonomic scope" value="Bacteria"/>
</dbReference>
<dbReference type="PANTHER" id="PTHR43292:SF4">
    <property type="entry name" value="ACYL-COA DEHYDROGENASE FADE34"/>
    <property type="match status" value="1"/>
</dbReference>
<feature type="compositionally biased region" description="Basic and acidic residues" evidence="7">
    <location>
        <begin position="1"/>
        <end position="15"/>
    </location>
</feature>
<keyword evidence="3 6" id="KW-0285">Flavoprotein</keyword>
<gene>
    <name evidence="11" type="ordered locus">FRAAL2832</name>
</gene>
<evidence type="ECO:0000259" key="10">
    <source>
        <dbReference type="Pfam" id="PF02771"/>
    </source>
</evidence>
<dbReference type="Proteomes" id="UP000000657">
    <property type="component" value="Chromosome"/>
</dbReference>
<dbReference type="STRING" id="326424.FRAAL2832"/>
<evidence type="ECO:0000256" key="3">
    <source>
        <dbReference type="ARBA" id="ARBA00022630"/>
    </source>
</evidence>
<evidence type="ECO:0000313" key="11">
    <source>
        <dbReference type="EMBL" id="CAJ61476.1"/>
    </source>
</evidence>
<dbReference type="InterPro" id="IPR009075">
    <property type="entry name" value="AcylCo_DH/oxidase_C"/>
</dbReference>
<dbReference type="PANTHER" id="PTHR43292">
    <property type="entry name" value="ACYL-COA DEHYDROGENASE"/>
    <property type="match status" value="1"/>
</dbReference>
<dbReference type="RefSeq" id="WP_011603983.1">
    <property type="nucleotide sequence ID" value="NC_008278.1"/>
</dbReference>
<evidence type="ECO:0000256" key="6">
    <source>
        <dbReference type="RuleBase" id="RU362125"/>
    </source>
</evidence>
<dbReference type="SUPFAM" id="SSF56645">
    <property type="entry name" value="Acyl-CoA dehydrogenase NM domain-like"/>
    <property type="match status" value="1"/>
</dbReference>
<dbReference type="InterPro" id="IPR009100">
    <property type="entry name" value="AcylCoA_DH/oxidase_NM_dom_sf"/>
</dbReference>
<dbReference type="GO" id="GO:0005886">
    <property type="term" value="C:plasma membrane"/>
    <property type="evidence" value="ECO:0007669"/>
    <property type="project" value="TreeGrafter"/>
</dbReference>
<dbReference type="Gene3D" id="2.40.110.10">
    <property type="entry name" value="Butyryl-CoA Dehydrogenase, subunit A, domain 2"/>
    <property type="match status" value="1"/>
</dbReference>
<dbReference type="FunFam" id="2.40.110.10:FF:000011">
    <property type="entry name" value="Acyl-CoA dehydrogenase FadE34"/>
    <property type="match status" value="1"/>
</dbReference>
<dbReference type="Pfam" id="PF02770">
    <property type="entry name" value="Acyl-CoA_dh_M"/>
    <property type="match status" value="1"/>
</dbReference>
<dbReference type="EC" id="1.3.99.-" evidence="11"/>
<dbReference type="Gene3D" id="1.20.140.10">
    <property type="entry name" value="Butyryl-CoA Dehydrogenase, subunit A, domain 3"/>
    <property type="match status" value="1"/>
</dbReference>
<evidence type="ECO:0000259" key="9">
    <source>
        <dbReference type="Pfam" id="PF02770"/>
    </source>
</evidence>
<dbReference type="InterPro" id="IPR036250">
    <property type="entry name" value="AcylCo_DH-like_C"/>
</dbReference>
<dbReference type="AlphaFoldDB" id="Q0RLX7"/>
<reference evidence="11 12" key="1">
    <citation type="journal article" date="2007" name="Genome Res.">
        <title>Genome characteristics of facultatively symbiotic Frankia sp. strains reflect host range and host plant biogeography.</title>
        <authorList>
            <person name="Normand P."/>
            <person name="Lapierre P."/>
            <person name="Tisa L.S."/>
            <person name="Gogarten J.P."/>
            <person name="Alloisio N."/>
            <person name="Bagnarol E."/>
            <person name="Bassi C.A."/>
            <person name="Berry A.M."/>
            <person name="Bickhart D.M."/>
            <person name="Choisne N."/>
            <person name="Couloux A."/>
            <person name="Cournoyer B."/>
            <person name="Cruveiller S."/>
            <person name="Daubin V."/>
            <person name="Demange N."/>
            <person name="Francino M.P."/>
            <person name="Goltsman E."/>
            <person name="Huang Y."/>
            <person name="Kopp O.R."/>
            <person name="Labarre L."/>
            <person name="Lapidus A."/>
            <person name="Lavire C."/>
            <person name="Marechal J."/>
            <person name="Martinez M."/>
            <person name="Mastronunzio J.E."/>
            <person name="Mullin B.C."/>
            <person name="Niemann J."/>
            <person name="Pujic P."/>
            <person name="Rawnsley T."/>
            <person name="Rouy Z."/>
            <person name="Schenowitz C."/>
            <person name="Sellstedt A."/>
            <person name="Tavares F."/>
            <person name="Tomkins J.P."/>
            <person name="Vallenet D."/>
            <person name="Valverde C."/>
            <person name="Wall L.G."/>
            <person name="Wang Y."/>
            <person name="Medigue C."/>
            <person name="Benson D.R."/>
        </authorList>
    </citation>
    <scope>NUCLEOTIDE SEQUENCE [LARGE SCALE GENOMIC DNA]</scope>
    <source>
        <strain evidence="12">DSM 45986 / CECT 9034 / ACN14a</strain>
    </source>
</reference>
<feature type="domain" description="Acyl-CoA oxidase/dehydrogenase middle" evidence="9">
    <location>
        <begin position="128"/>
        <end position="218"/>
    </location>
</feature>
<dbReference type="InterPro" id="IPR006091">
    <property type="entry name" value="Acyl-CoA_Oxase/DH_mid-dom"/>
</dbReference>
<evidence type="ECO:0000259" key="8">
    <source>
        <dbReference type="Pfam" id="PF00441"/>
    </source>
</evidence>
<feature type="domain" description="Acyl-CoA dehydrogenase/oxidase N-terminal" evidence="10">
    <location>
        <begin position="43"/>
        <end position="121"/>
    </location>
</feature>
<dbReference type="Pfam" id="PF00441">
    <property type="entry name" value="Acyl-CoA_dh_1"/>
    <property type="match status" value="1"/>
</dbReference>
<proteinExistence type="inferred from homology"/>
<dbReference type="Pfam" id="PF02771">
    <property type="entry name" value="Acyl-CoA_dh_N"/>
    <property type="match status" value="1"/>
</dbReference>
<feature type="region of interest" description="Disordered" evidence="7">
    <location>
        <begin position="1"/>
        <end position="23"/>
    </location>
</feature>
<dbReference type="EMBL" id="CT573213">
    <property type="protein sequence ID" value="CAJ61476.1"/>
    <property type="molecule type" value="Genomic_DNA"/>
</dbReference>
<evidence type="ECO:0000256" key="4">
    <source>
        <dbReference type="ARBA" id="ARBA00022827"/>
    </source>
</evidence>
<comment type="similarity">
    <text evidence="2 6">Belongs to the acyl-CoA dehydrogenase family.</text>
</comment>
<keyword evidence="5 6" id="KW-0560">Oxidoreductase</keyword>
<keyword evidence="12" id="KW-1185">Reference proteome</keyword>
<keyword evidence="4 6" id="KW-0274">FAD</keyword>
<evidence type="ECO:0000256" key="5">
    <source>
        <dbReference type="ARBA" id="ARBA00023002"/>
    </source>
</evidence>
<dbReference type="OrthoDB" id="5167280at2"/>
<feature type="domain" description="Acyl-CoA dehydrogenase/oxidase C-terminal" evidence="8">
    <location>
        <begin position="293"/>
        <end position="411"/>
    </location>
</feature>
<dbReference type="GO" id="GO:0016627">
    <property type="term" value="F:oxidoreductase activity, acting on the CH-CH group of donors"/>
    <property type="evidence" value="ECO:0007669"/>
    <property type="project" value="InterPro"/>
</dbReference>
<sequence>MTAEHAAEHTTERMAADGGDAGDPRARVRAWLRANWDTSLTLAAWWRRLADAGYAYPSWPAGLGGLGLSPDDARDVLAELAAARVIGAPAGIGQGLGAGTLLAHGTPEQWARLLPGLATGQEAWVQLFSEPGSGSDLASLSTRAVLDGDEWVVNGQKVWSSGALSADRGMLLARTNVDVPKHDGITFLIIDLDQPGVEVRPLRQMSGDAHFCEVFLTDARVPADRVVGAVDDGWRVARTTLLLERSGLGGEGLAGLRLVEGGRRSGNLDRVVADVLAAPAPNQRAGFFLPPEAMIALARERGRGADPVIRQALADYYVEAEVIRLNAQRVRAAAQAGRLPGAAGSTLKLAISLHGRRYRDLMLSLVGPDATLVDADGPDDGRLHATYYWSFAGAIGGGTDEIQRNVISEQVLGLPKDADAGRNVPYRELRVGTQRR</sequence>
<dbReference type="GO" id="GO:0050660">
    <property type="term" value="F:flavin adenine dinucleotide binding"/>
    <property type="evidence" value="ECO:0007669"/>
    <property type="project" value="InterPro"/>
</dbReference>
<dbReference type="Gene3D" id="1.10.540.10">
    <property type="entry name" value="Acyl-CoA dehydrogenase/oxidase, N-terminal domain"/>
    <property type="match status" value="1"/>
</dbReference>
<dbReference type="HOGENOM" id="CLU_018204_9_2_11"/>
<dbReference type="InterPro" id="IPR046373">
    <property type="entry name" value="Acyl-CoA_Oxase/DH_mid-dom_sf"/>
</dbReference>
<dbReference type="SUPFAM" id="SSF47203">
    <property type="entry name" value="Acyl-CoA dehydrogenase C-terminal domain-like"/>
    <property type="match status" value="1"/>
</dbReference>
<evidence type="ECO:0000256" key="7">
    <source>
        <dbReference type="SAM" id="MobiDB-lite"/>
    </source>
</evidence>
<comment type="cofactor">
    <cofactor evidence="1 6">
        <name>FAD</name>
        <dbReference type="ChEBI" id="CHEBI:57692"/>
    </cofactor>
</comment>
<dbReference type="InterPro" id="IPR037069">
    <property type="entry name" value="AcylCoA_DH/ox_N_sf"/>
</dbReference>
<dbReference type="KEGG" id="fal:FRAAL2832"/>
<name>Q0RLX7_FRAAA</name>
<evidence type="ECO:0000313" key="12">
    <source>
        <dbReference type="Proteomes" id="UP000000657"/>
    </source>
</evidence>
<protein>
    <submittedName>
        <fullName evidence="11">Acyl-CoA dehydrogenase</fullName>
        <ecNumber evidence="11">1.3.99.-</ecNumber>
    </submittedName>
</protein>
<dbReference type="InterPro" id="IPR013786">
    <property type="entry name" value="AcylCoA_DH/ox_N"/>
</dbReference>